<evidence type="ECO:0008006" key="4">
    <source>
        <dbReference type="Google" id="ProtNLM"/>
    </source>
</evidence>
<gene>
    <name evidence="2" type="ORF">HPS56_06455</name>
</gene>
<evidence type="ECO:0000313" key="2">
    <source>
        <dbReference type="EMBL" id="NPD91996.1"/>
    </source>
</evidence>
<proteinExistence type="predicted"/>
<organism evidence="2 3">
    <name type="scientific">Xylanibacter muris</name>
    <dbReference type="NCBI Taxonomy" id="2736290"/>
    <lineage>
        <taxon>Bacteria</taxon>
        <taxon>Pseudomonadati</taxon>
        <taxon>Bacteroidota</taxon>
        <taxon>Bacteroidia</taxon>
        <taxon>Bacteroidales</taxon>
        <taxon>Prevotellaceae</taxon>
        <taxon>Xylanibacter</taxon>
    </lineage>
</organism>
<keyword evidence="1" id="KW-0732">Signal</keyword>
<dbReference type="Proteomes" id="UP000714420">
    <property type="component" value="Unassembled WGS sequence"/>
</dbReference>
<dbReference type="RefSeq" id="WP_172275351.1">
    <property type="nucleotide sequence ID" value="NZ_CASGMU010000004.1"/>
</dbReference>
<reference evidence="2 3" key="1">
    <citation type="submission" date="2020-05" db="EMBL/GenBank/DDBJ databases">
        <title>Distinct polysaccharide utilization as determinants for interspecies competition between intestinal Prevotella spp.</title>
        <authorList>
            <person name="Galvez E.J.C."/>
            <person name="Iljazovic A."/>
            <person name="Strowig T."/>
        </authorList>
    </citation>
    <scope>NUCLEOTIDE SEQUENCE [LARGE SCALE GENOMIC DNA]</scope>
    <source>
        <strain evidence="2 3">PMUR</strain>
    </source>
</reference>
<protein>
    <recommendedName>
        <fullName evidence="4">DUF642 domain-containing protein</fullName>
    </recommendedName>
</protein>
<comment type="caution">
    <text evidence="2">The sequence shown here is derived from an EMBL/GenBank/DDBJ whole genome shotgun (WGS) entry which is preliminary data.</text>
</comment>
<feature type="chain" id="PRO_5047386729" description="DUF642 domain-containing protein" evidence="1">
    <location>
        <begin position="21"/>
        <end position="1158"/>
    </location>
</feature>
<keyword evidence="3" id="KW-1185">Reference proteome</keyword>
<accession>A0ABX2ALC1</accession>
<evidence type="ECO:0000313" key="3">
    <source>
        <dbReference type="Proteomes" id="UP000714420"/>
    </source>
</evidence>
<dbReference type="EMBL" id="JABKKF010000005">
    <property type="protein sequence ID" value="NPD91996.1"/>
    <property type="molecule type" value="Genomic_DNA"/>
</dbReference>
<name>A0ABX2ALC1_9BACT</name>
<sequence>MKKQLLSLSLALLGAVGANAAFTSGSYCYTELNRWQVSGENLITGNLNDGLAALGFKHNDVADLGAGIIDTFEVVTPGDLGMAAIQVNSTGGVGTGGELFLSKYITSPGYYYVTYKVKSGSDGRLTTGDAAAANYQRLFLNNDGTTVCDATEETGNDGVEVSPYTGLRYDAEWKEMKYLVTVSDPCYLNFHFASLVAGDMLADFGVYQVREVGDDRVIDEYISIINAYKADEKNFPNERETLDLLLEFFESTKAELDNPLDPSVLQEADNMISEFLDANTVDVSKYFKNWDFSGGNNGEAKGIKEWKTSDGHTGRWGVVSQLARNVNYGEGKYIATQSYPQGMGDGSEKAHLYQTVSLPPGNYMFTCKASGNYAYRVSSSNKNGVLLRDSVTGMGMFVNNDTLWFDNVSTVSPTKAKRYSMVGTVAEGEDITVGYRTPGFRAKEGGFFAFCPVEIRLLGGATQEDVDAFFFKKTVETAAAALQTSIDNAKAKHADAKYLYGKEELAAAASKGQGIHDEFVTVYSKASEDTINKGKKIVDDAVKVYDRDNEVYVRLGSSINTAETAYADETRTEGKPALLTAINDAKGVYTTRVAASVPTAEDSTAMFTQIDALAAALDVYYSANASYNNPGTVTIVNPDFAEKGNGWNVTNDSEGKQAWKYGSKDGFVNNTCIFANRGNTTGPKNAVLQTVNLKNNGLYELEFQAYSWGQGRHDGIVTEPNGVWFVTKMGDTVDSLMIHTASGTPETYKVRLNITNAPVDVTFGIDALNNADPWANGGEDRSVVCATDYGYSSNTLTFYGAYDKYLQDSIAAVIKPTRDSLQAAVNEAKALNSEARNPNGVDTTPFVNAINEAQGVVDNQNATLDEILAQFPKLFAASNAFKVSGVYPAIGKYFDLTTVIKNPKFNEGDDNFEGWTYGEFTIGETTIASDTLFNNSGTGMLFRYFGGDIHDLANTKAHSKLTQVLADMPAGNYHYFANATYRNVTKGSSYTIESSIVDDYTSEVFWLTMNDEKVAVKGLLQAEGGKVEGTGDNSKYVLPGGESFTNYDYTHTVDVAPLFAKGYYRPSMEFSLAAKGNMELGFLIDGLRMVGQGFFMNPQLRYFGDQNVVDGINDVTTCVENGNVSGSVYSISGTKVGNSLKGLAKGVYIMNGKKYVVN</sequence>
<evidence type="ECO:0000256" key="1">
    <source>
        <dbReference type="SAM" id="SignalP"/>
    </source>
</evidence>
<feature type="signal peptide" evidence="1">
    <location>
        <begin position="1"/>
        <end position="20"/>
    </location>
</feature>